<sequence length="330" mass="36565">MARGWELGWVGDEARRGGGAAARDLGSDTCGDVVEQRRNNGTTPRGGIGKGGRREEDARMRMEMMKIWGREGKRVTGSEGLVRPADDVYHQRESMSLPAHQQPAASSSTTANTPAFAPRNLAAPSRVPDHPGKRADRDPGGQLAGGQQNRGARARTHARTQRTRATPESLHEPVTSLRFGSRATRSMVPREVWVFSRHWPRPREWAKGRLRRRRRLRRSRLATPDLTPGAVVALLQRVWLAGWLAGWHLAGPPSILRDAEHAPHPRSRRLGLSARGQPGTCAYLPTYLPAFDALPVSTHKRLWFRLSCIAGTRTNTARSLLVLPCFPIMP</sequence>
<feature type="compositionally biased region" description="Basic and acidic residues" evidence="1">
    <location>
        <begin position="127"/>
        <end position="139"/>
    </location>
</feature>
<name>A0ABR0BTD2_PURLI</name>
<feature type="region of interest" description="Disordered" evidence="1">
    <location>
        <begin position="1"/>
        <end position="58"/>
    </location>
</feature>
<feature type="compositionally biased region" description="Low complexity" evidence="1">
    <location>
        <begin position="103"/>
        <end position="118"/>
    </location>
</feature>
<proteinExistence type="predicted"/>
<evidence type="ECO:0000313" key="2">
    <source>
        <dbReference type="EMBL" id="KAK4087102.1"/>
    </source>
</evidence>
<reference evidence="2 3" key="1">
    <citation type="journal article" date="2024" name="Microbiol. Resour. Announc.">
        <title>Genome annotations for the ascomycete fungi Trichoderma harzianum, Trichoderma aggressivum, and Purpureocillium lilacinum.</title>
        <authorList>
            <person name="Beijen E.P.W."/>
            <person name="Ohm R.A."/>
        </authorList>
    </citation>
    <scope>NUCLEOTIDE SEQUENCE [LARGE SCALE GENOMIC DNA]</scope>
    <source>
        <strain evidence="2 3">CBS 150709</strain>
    </source>
</reference>
<gene>
    <name evidence="2" type="ORF">Purlil1_8621</name>
</gene>
<keyword evidence="3" id="KW-1185">Reference proteome</keyword>
<accession>A0ABR0BTD2</accession>
<feature type="compositionally biased region" description="Basic residues" evidence="1">
    <location>
        <begin position="152"/>
        <end position="162"/>
    </location>
</feature>
<protein>
    <submittedName>
        <fullName evidence="2">Uncharacterized protein</fullName>
    </submittedName>
</protein>
<evidence type="ECO:0000256" key="1">
    <source>
        <dbReference type="SAM" id="MobiDB-lite"/>
    </source>
</evidence>
<feature type="region of interest" description="Disordered" evidence="1">
    <location>
        <begin position="94"/>
        <end position="172"/>
    </location>
</feature>
<organism evidence="2 3">
    <name type="scientific">Purpureocillium lilacinum</name>
    <name type="common">Paecilomyces lilacinus</name>
    <dbReference type="NCBI Taxonomy" id="33203"/>
    <lineage>
        <taxon>Eukaryota</taxon>
        <taxon>Fungi</taxon>
        <taxon>Dikarya</taxon>
        <taxon>Ascomycota</taxon>
        <taxon>Pezizomycotina</taxon>
        <taxon>Sordariomycetes</taxon>
        <taxon>Hypocreomycetidae</taxon>
        <taxon>Hypocreales</taxon>
        <taxon>Ophiocordycipitaceae</taxon>
        <taxon>Purpureocillium</taxon>
    </lineage>
</organism>
<dbReference type="EMBL" id="JAWRVI010000035">
    <property type="protein sequence ID" value="KAK4087102.1"/>
    <property type="molecule type" value="Genomic_DNA"/>
</dbReference>
<dbReference type="Proteomes" id="UP001287286">
    <property type="component" value="Unassembled WGS sequence"/>
</dbReference>
<evidence type="ECO:0000313" key="3">
    <source>
        <dbReference type="Proteomes" id="UP001287286"/>
    </source>
</evidence>
<comment type="caution">
    <text evidence="2">The sequence shown here is derived from an EMBL/GenBank/DDBJ whole genome shotgun (WGS) entry which is preliminary data.</text>
</comment>